<dbReference type="EMBL" id="CM044703">
    <property type="protein sequence ID" value="KAI5672500.1"/>
    <property type="molecule type" value="Genomic_DNA"/>
</dbReference>
<comment type="caution">
    <text evidence="1">The sequence shown here is derived from an EMBL/GenBank/DDBJ whole genome shotgun (WGS) entry which is preliminary data.</text>
</comment>
<evidence type="ECO:0000313" key="1">
    <source>
        <dbReference type="EMBL" id="KAI5672500.1"/>
    </source>
</evidence>
<name>A0ACC0BII8_CATRO</name>
<organism evidence="1 2">
    <name type="scientific">Catharanthus roseus</name>
    <name type="common">Madagascar periwinkle</name>
    <name type="synonym">Vinca rosea</name>
    <dbReference type="NCBI Taxonomy" id="4058"/>
    <lineage>
        <taxon>Eukaryota</taxon>
        <taxon>Viridiplantae</taxon>
        <taxon>Streptophyta</taxon>
        <taxon>Embryophyta</taxon>
        <taxon>Tracheophyta</taxon>
        <taxon>Spermatophyta</taxon>
        <taxon>Magnoliopsida</taxon>
        <taxon>eudicotyledons</taxon>
        <taxon>Gunneridae</taxon>
        <taxon>Pentapetalae</taxon>
        <taxon>asterids</taxon>
        <taxon>lamiids</taxon>
        <taxon>Gentianales</taxon>
        <taxon>Apocynaceae</taxon>
        <taxon>Rauvolfioideae</taxon>
        <taxon>Vinceae</taxon>
        <taxon>Catharanthinae</taxon>
        <taxon>Catharanthus</taxon>
    </lineage>
</organism>
<dbReference type="Proteomes" id="UP001060085">
    <property type="component" value="Linkage Group LG03"/>
</dbReference>
<reference evidence="2" key="1">
    <citation type="journal article" date="2023" name="Nat. Plants">
        <title>Single-cell RNA sequencing provides a high-resolution roadmap for understanding the multicellular compartmentation of specialized metabolism.</title>
        <authorList>
            <person name="Sun S."/>
            <person name="Shen X."/>
            <person name="Li Y."/>
            <person name="Li Y."/>
            <person name="Wang S."/>
            <person name="Li R."/>
            <person name="Zhang H."/>
            <person name="Shen G."/>
            <person name="Guo B."/>
            <person name="Wei J."/>
            <person name="Xu J."/>
            <person name="St-Pierre B."/>
            <person name="Chen S."/>
            <person name="Sun C."/>
        </authorList>
    </citation>
    <scope>NUCLEOTIDE SEQUENCE [LARGE SCALE GENOMIC DNA]</scope>
</reference>
<keyword evidence="2" id="KW-1185">Reference proteome</keyword>
<gene>
    <name evidence="1" type="ORF">M9H77_12864</name>
</gene>
<evidence type="ECO:0000313" key="2">
    <source>
        <dbReference type="Proteomes" id="UP001060085"/>
    </source>
</evidence>
<protein>
    <submittedName>
        <fullName evidence="1">Uncharacterized protein</fullName>
    </submittedName>
</protein>
<accession>A0ACC0BII8</accession>
<sequence>MREFKRRVEHGDHFIFFTIHLERHFKRNIFLSLIIHDVDPWNNCDSLGIEEQRKSGGKGVLLSPTNSSISFPAKTNILRTYGFEDESFQRRAGGMTRDAQRTVELLQGPVTYAKARRMEEEHQ</sequence>
<proteinExistence type="predicted"/>